<evidence type="ECO:0000313" key="3">
    <source>
        <dbReference type="Proteomes" id="UP001152795"/>
    </source>
</evidence>
<keyword evidence="3" id="KW-1185">Reference proteome</keyword>
<sequence length="340" mass="38251">MSKRRPVWDNYKEKVAKKRMRKGEEKGATGPKGGLTVQRLSANVEGKCQKYSRIGPLTLLPCEKELTLENIKAACKVHFNTELECDVLAGERGPSFTESGQIQNWKVLHVRFVEILEHPTNEKSRTQTASKQPRPQSEPATGSPTKSSFQHPHSRQTTSVSVRPSPSVVRSVSLSQMLKLGKVIVPDIDVVTLRLEEFCISRMEWLEPFEVSLSLERKPFANGVFREAFLAKSIAGVPEGKYVLKKYLEGEKKGIEALFQSIELHTRKSVQINALARNFAQSMASEVQASEFGETFIYGKVYYSSLNGEPVTLENHLDGVFEKFINNTGEKSNQQLMKLY</sequence>
<dbReference type="Proteomes" id="UP001152795">
    <property type="component" value="Unassembled WGS sequence"/>
</dbReference>
<feature type="compositionally biased region" description="Polar residues" evidence="1">
    <location>
        <begin position="126"/>
        <end position="158"/>
    </location>
</feature>
<comment type="caution">
    <text evidence="2">The sequence shown here is derived from an EMBL/GenBank/DDBJ whole genome shotgun (WGS) entry which is preliminary data.</text>
</comment>
<keyword evidence="2" id="KW-0675">Receptor</keyword>
<dbReference type="Pfam" id="PF02816">
    <property type="entry name" value="Alpha_kinase"/>
    <property type="match status" value="1"/>
</dbReference>
<reference evidence="2" key="1">
    <citation type="submission" date="2020-04" db="EMBL/GenBank/DDBJ databases">
        <authorList>
            <person name="Alioto T."/>
            <person name="Alioto T."/>
            <person name="Gomez Garrido J."/>
        </authorList>
    </citation>
    <scope>NUCLEOTIDE SEQUENCE</scope>
    <source>
        <strain evidence="2">A484AB</strain>
    </source>
</reference>
<dbReference type="EMBL" id="CACRXK020007803">
    <property type="protein sequence ID" value="CAB4013211.1"/>
    <property type="molecule type" value="Genomic_DNA"/>
</dbReference>
<proteinExistence type="predicted"/>
<gene>
    <name evidence="2" type="ORF">PACLA_8A046932</name>
</gene>
<evidence type="ECO:0000313" key="2">
    <source>
        <dbReference type="EMBL" id="CAB4013211.1"/>
    </source>
</evidence>
<dbReference type="AlphaFoldDB" id="A0A7D9EPP6"/>
<dbReference type="Gene3D" id="3.30.200.20">
    <property type="entry name" value="Phosphorylase Kinase, domain 1"/>
    <property type="match status" value="1"/>
</dbReference>
<dbReference type="SUPFAM" id="SSF56112">
    <property type="entry name" value="Protein kinase-like (PK-like)"/>
    <property type="match status" value="1"/>
</dbReference>
<dbReference type="InterPro" id="IPR004166">
    <property type="entry name" value="a-kinase_dom"/>
</dbReference>
<feature type="region of interest" description="Disordered" evidence="1">
    <location>
        <begin position="119"/>
        <end position="164"/>
    </location>
</feature>
<name>A0A7D9EPP6_PARCT</name>
<feature type="non-terminal residue" evidence="2">
    <location>
        <position position="1"/>
    </location>
</feature>
<feature type="region of interest" description="Disordered" evidence="1">
    <location>
        <begin position="1"/>
        <end position="34"/>
    </location>
</feature>
<dbReference type="InterPro" id="IPR011009">
    <property type="entry name" value="Kinase-like_dom_sf"/>
</dbReference>
<dbReference type="GO" id="GO:0004674">
    <property type="term" value="F:protein serine/threonine kinase activity"/>
    <property type="evidence" value="ECO:0007669"/>
    <property type="project" value="InterPro"/>
</dbReference>
<evidence type="ECO:0000256" key="1">
    <source>
        <dbReference type="SAM" id="MobiDB-lite"/>
    </source>
</evidence>
<feature type="compositionally biased region" description="Basic and acidic residues" evidence="1">
    <location>
        <begin position="1"/>
        <end position="14"/>
    </location>
</feature>
<organism evidence="2 3">
    <name type="scientific">Paramuricea clavata</name>
    <name type="common">Red gorgonian</name>
    <name type="synonym">Violescent sea-whip</name>
    <dbReference type="NCBI Taxonomy" id="317549"/>
    <lineage>
        <taxon>Eukaryota</taxon>
        <taxon>Metazoa</taxon>
        <taxon>Cnidaria</taxon>
        <taxon>Anthozoa</taxon>
        <taxon>Octocorallia</taxon>
        <taxon>Malacalcyonacea</taxon>
        <taxon>Plexauridae</taxon>
        <taxon>Paramuricea</taxon>
    </lineage>
</organism>
<dbReference type="OrthoDB" id="5979346at2759"/>
<accession>A0A7D9EPP6</accession>
<protein>
    <submittedName>
        <fullName evidence="2">Transient receptor potential cation channel subfamily M member 6</fullName>
    </submittedName>
</protein>
<dbReference type="GO" id="GO:0005524">
    <property type="term" value="F:ATP binding"/>
    <property type="evidence" value="ECO:0007669"/>
    <property type="project" value="InterPro"/>
</dbReference>